<sequence length="281" mass="31922">MHPKNMRLSEDEKEFSNYVLRVGDGNPLPAEMNEFDEDEEDQLILLTECWNETVDEINEYMISEADGVSKEYLSSDSFSIIDTDSENNETLYPVEYLNSLSFPCLPAHKLTLKVGAPFMLLRNLNQKKELCNGTRLIVTYLGERVIQGEIVTGSHIGHKVFLPRIILSESVTKHPFTLERRQFPIRLCYAMTINKSQGQSLKGVVLYLPQSVFTHGQLYVGLSRVTTKSGLKIIQGKDQKIGRVKNIVYKEIYNGLPHLPESRSDAHSEQAPQNHEQPSIP</sequence>
<feature type="compositionally biased region" description="Polar residues" evidence="1">
    <location>
        <begin position="270"/>
        <end position="281"/>
    </location>
</feature>
<feature type="region of interest" description="Disordered" evidence="1">
    <location>
        <begin position="259"/>
        <end position="281"/>
    </location>
</feature>
<reference evidence="3 4" key="1">
    <citation type="submission" date="2018-06" db="EMBL/GenBank/DDBJ databases">
        <title>WGS assembly of Brassica rapa FPsc.</title>
        <authorList>
            <person name="Bowman J."/>
            <person name="Kohchi T."/>
            <person name="Yamato K."/>
            <person name="Jenkins J."/>
            <person name="Shu S."/>
            <person name="Ishizaki K."/>
            <person name="Yamaoka S."/>
            <person name="Nishihama R."/>
            <person name="Nakamura Y."/>
            <person name="Berger F."/>
            <person name="Adam C."/>
            <person name="Aki S."/>
            <person name="Althoff F."/>
            <person name="Araki T."/>
            <person name="Arteaga-Vazquez M."/>
            <person name="Balasubrmanian S."/>
            <person name="Bauer D."/>
            <person name="Boehm C."/>
            <person name="Briginshaw L."/>
            <person name="Caballero-Perez J."/>
            <person name="Catarino B."/>
            <person name="Chen F."/>
            <person name="Chiyoda S."/>
            <person name="Chovatia M."/>
            <person name="Davies K."/>
            <person name="Delmans M."/>
            <person name="Demura T."/>
            <person name="Dierschke T."/>
            <person name="Dolan L."/>
            <person name="Dorantes-Acosta A."/>
            <person name="Eklund D."/>
            <person name="Florent S."/>
            <person name="Flores-Sandoval E."/>
            <person name="Fujiyama A."/>
            <person name="Fukuzawa H."/>
            <person name="Galik B."/>
            <person name="Grimanelli D."/>
            <person name="Grimwood J."/>
            <person name="Grossniklaus U."/>
            <person name="Hamada T."/>
            <person name="Haseloff J."/>
            <person name="Hetherington A."/>
            <person name="Higo A."/>
            <person name="Hirakawa Y."/>
            <person name="Hundley H."/>
            <person name="Ikeda Y."/>
            <person name="Inoue K."/>
            <person name="Inoue S."/>
            <person name="Ishida S."/>
            <person name="Jia Q."/>
            <person name="Kakita M."/>
            <person name="Kanazawa T."/>
            <person name="Kawai Y."/>
            <person name="Kawashima T."/>
            <person name="Kennedy M."/>
            <person name="Kinose K."/>
            <person name="Kinoshita T."/>
            <person name="Kohara Y."/>
            <person name="Koide E."/>
            <person name="Komatsu K."/>
            <person name="Kopischke S."/>
            <person name="Kubo M."/>
            <person name="Kyozuka J."/>
            <person name="Lagercrantz U."/>
            <person name="Lin S."/>
            <person name="Lindquist E."/>
            <person name="Lipzen A."/>
            <person name="Lu C."/>
            <person name="Luna E."/>
            <person name="Martienssen R."/>
            <person name="Minamino N."/>
            <person name="Mizutani M."/>
            <person name="Mizutani M."/>
            <person name="Mochizuki N."/>
            <person name="Monte I."/>
            <person name="Mosher R."/>
            <person name="Nagasaki H."/>
            <person name="Nakagami H."/>
            <person name="Naramoto S."/>
            <person name="Nishitani K."/>
            <person name="Ohtani M."/>
            <person name="Okamoto T."/>
            <person name="Okumura M."/>
            <person name="Phillips J."/>
            <person name="Pollak B."/>
            <person name="Reinders A."/>
            <person name="Roevekamp M."/>
            <person name="Sano R."/>
            <person name="Sawa S."/>
            <person name="Schmid M."/>
            <person name="Shirakawa M."/>
            <person name="Solano R."/>
            <person name="Spunde A."/>
            <person name="Suetsugu N."/>
            <person name="Sugano S."/>
            <person name="Sugiyama A."/>
            <person name="Sun R."/>
            <person name="Suzuki Y."/>
            <person name="Takenaka M."/>
            <person name="Takezawa D."/>
            <person name="Tomogane H."/>
            <person name="Tsuzuki M."/>
            <person name="Ueda T."/>
            <person name="Umeda M."/>
            <person name="Ward J."/>
            <person name="Watanabe Y."/>
            <person name="Yazaki K."/>
            <person name="Yokoyama R."/>
            <person name="Yoshitake Y."/>
            <person name="Yotsui I."/>
            <person name="Zachgo S."/>
            <person name="Schmutz J."/>
        </authorList>
    </citation>
    <scope>NUCLEOTIDE SEQUENCE [LARGE SCALE GENOMIC DNA]</scope>
    <source>
        <strain evidence="4">cv. B-3</strain>
    </source>
</reference>
<evidence type="ECO:0000313" key="3">
    <source>
        <dbReference type="EMBL" id="RID53247.1"/>
    </source>
</evidence>
<dbReference type="InterPro" id="IPR027417">
    <property type="entry name" value="P-loop_NTPase"/>
</dbReference>
<protein>
    <recommendedName>
        <fullName evidence="2">DNA helicase Pif1-like 2B domain-containing protein</fullName>
    </recommendedName>
</protein>
<feature type="domain" description="DNA helicase Pif1-like 2B" evidence="2">
    <location>
        <begin position="95"/>
        <end position="141"/>
    </location>
</feature>
<dbReference type="EMBL" id="CM010634">
    <property type="protein sequence ID" value="RID53247.1"/>
    <property type="molecule type" value="Genomic_DNA"/>
</dbReference>
<dbReference type="Gene3D" id="3.40.50.300">
    <property type="entry name" value="P-loop containing nucleotide triphosphate hydrolases"/>
    <property type="match status" value="1"/>
</dbReference>
<dbReference type="SUPFAM" id="SSF52540">
    <property type="entry name" value="P-loop containing nucleoside triphosphate hydrolases"/>
    <property type="match status" value="1"/>
</dbReference>
<evidence type="ECO:0000256" key="1">
    <source>
        <dbReference type="SAM" id="MobiDB-lite"/>
    </source>
</evidence>
<evidence type="ECO:0000313" key="4">
    <source>
        <dbReference type="Proteomes" id="UP000264353"/>
    </source>
</evidence>
<dbReference type="Proteomes" id="UP000264353">
    <property type="component" value="Chromosome A7"/>
</dbReference>
<proteinExistence type="predicted"/>
<dbReference type="PANTHER" id="PTHR23274">
    <property type="entry name" value="DNA HELICASE-RELATED"/>
    <property type="match status" value="1"/>
</dbReference>
<dbReference type="Pfam" id="PF21530">
    <property type="entry name" value="Pif1_2B_dom"/>
    <property type="match status" value="1"/>
</dbReference>
<dbReference type="PANTHER" id="PTHR23274:SF53">
    <property type="entry name" value="ATP-DEPENDENT DNA HELICASE"/>
    <property type="match status" value="1"/>
</dbReference>
<evidence type="ECO:0000259" key="2">
    <source>
        <dbReference type="Pfam" id="PF21530"/>
    </source>
</evidence>
<accession>A0A397YIV3</accession>
<dbReference type="AlphaFoldDB" id="A0A397YIV3"/>
<dbReference type="CDD" id="cd18809">
    <property type="entry name" value="SF1_C_RecD"/>
    <property type="match status" value="1"/>
</dbReference>
<gene>
    <name evidence="3" type="ORF">BRARA_G00657</name>
</gene>
<name>A0A397YIV3_BRACM</name>
<organism evidence="3 4">
    <name type="scientific">Brassica campestris</name>
    <name type="common">Field mustard</name>
    <dbReference type="NCBI Taxonomy" id="3711"/>
    <lineage>
        <taxon>Eukaryota</taxon>
        <taxon>Viridiplantae</taxon>
        <taxon>Streptophyta</taxon>
        <taxon>Embryophyta</taxon>
        <taxon>Tracheophyta</taxon>
        <taxon>Spermatophyta</taxon>
        <taxon>Magnoliopsida</taxon>
        <taxon>eudicotyledons</taxon>
        <taxon>Gunneridae</taxon>
        <taxon>Pentapetalae</taxon>
        <taxon>rosids</taxon>
        <taxon>malvids</taxon>
        <taxon>Brassicales</taxon>
        <taxon>Brassicaceae</taxon>
        <taxon>Brassiceae</taxon>
        <taxon>Brassica</taxon>
    </lineage>
</organism>
<dbReference type="InterPro" id="IPR049163">
    <property type="entry name" value="Pif1-like_2B_dom"/>
</dbReference>